<gene>
    <name evidence="2" type="ORF">CYJ57_04820</name>
</gene>
<sequence>MASNENKRQFIEWLIKNFKHVHPTVNFLMKYLASHPELLDRIEFSDASKYAPNGLFISYQENPMNPFVYYKGPHKYTDSNQAFHDIRLNQLRDDITYYIELDIPNYYQEVFSFDIYKNNPYIPAEDHQLDQLDHYLSQLSSQTKLKDLEQQFDQAIERSSFEEAEVLLKQIHAIRGELS</sequence>
<organism evidence="2 3">
    <name type="scientific">Falseniella ignava</name>
    <dbReference type="NCBI Taxonomy" id="137730"/>
    <lineage>
        <taxon>Bacteria</taxon>
        <taxon>Bacillati</taxon>
        <taxon>Bacillota</taxon>
        <taxon>Bacilli</taxon>
        <taxon>Lactobacillales</taxon>
        <taxon>Aerococcaceae</taxon>
        <taxon>Falseniella</taxon>
    </lineage>
</organism>
<dbReference type="Proteomes" id="UP000234384">
    <property type="component" value="Unassembled WGS sequence"/>
</dbReference>
<evidence type="ECO:0000259" key="1">
    <source>
        <dbReference type="Pfam" id="PF08864"/>
    </source>
</evidence>
<feature type="domain" description="UPF0302" evidence="1">
    <location>
        <begin position="6"/>
        <end position="92"/>
    </location>
</feature>
<dbReference type="InterPro" id="IPR038091">
    <property type="entry name" value="UPF0302_N_sf"/>
</dbReference>
<dbReference type="Gene3D" id="3.40.1530.30">
    <property type="entry name" value="Uncharacterised family UPF0302, N-terminal domain"/>
    <property type="match status" value="1"/>
</dbReference>
<reference evidence="2 3" key="1">
    <citation type="submission" date="2017-12" db="EMBL/GenBank/DDBJ databases">
        <title>Phylogenetic diversity of female urinary microbiome.</title>
        <authorList>
            <person name="Thomas-White K."/>
            <person name="Wolfe A.J."/>
        </authorList>
    </citation>
    <scope>NUCLEOTIDE SEQUENCE [LARGE SCALE GENOMIC DNA]</scope>
    <source>
        <strain evidence="2 3">UMB0898</strain>
    </source>
</reference>
<evidence type="ECO:0000313" key="2">
    <source>
        <dbReference type="EMBL" id="PKY89064.1"/>
    </source>
</evidence>
<dbReference type="InterPro" id="IPR011188">
    <property type="entry name" value="UPF0302"/>
</dbReference>
<dbReference type="Pfam" id="PF08864">
    <property type="entry name" value="UPF0302"/>
    <property type="match status" value="1"/>
</dbReference>
<dbReference type="OrthoDB" id="2155814at2"/>
<dbReference type="PIRSF" id="PIRSF007165">
    <property type="entry name" value="UCP007165"/>
    <property type="match status" value="1"/>
</dbReference>
<proteinExistence type="predicted"/>
<dbReference type="AlphaFoldDB" id="A0A2I1K044"/>
<name>A0A2I1K044_9LACT</name>
<accession>A0A2I1K044</accession>
<protein>
    <recommendedName>
        <fullName evidence="1">UPF0302 domain-containing protein</fullName>
    </recommendedName>
</protein>
<dbReference type="EMBL" id="PKHE01000010">
    <property type="protein sequence ID" value="PKY89064.1"/>
    <property type="molecule type" value="Genomic_DNA"/>
</dbReference>
<evidence type="ECO:0000313" key="3">
    <source>
        <dbReference type="Proteomes" id="UP000234384"/>
    </source>
</evidence>
<dbReference type="InterPro" id="IPR014963">
    <property type="entry name" value="UPF0302_N"/>
</dbReference>
<dbReference type="RefSeq" id="WP_101954295.1">
    <property type="nucleotide sequence ID" value="NZ_PKHE01000010.1"/>
</dbReference>
<comment type="caution">
    <text evidence="2">The sequence shown here is derived from an EMBL/GenBank/DDBJ whole genome shotgun (WGS) entry which is preliminary data.</text>
</comment>